<dbReference type="GO" id="GO:0004143">
    <property type="term" value="F:ATP-dependent diacylglycerol kinase activity"/>
    <property type="evidence" value="ECO:0007669"/>
    <property type="project" value="InterPro"/>
</dbReference>
<dbReference type="PANTHER" id="PTHR11255">
    <property type="entry name" value="DIACYLGLYCEROL KINASE"/>
    <property type="match status" value="1"/>
</dbReference>
<keyword evidence="7" id="KW-1185">Reference proteome</keyword>
<dbReference type="Pfam" id="PF00609">
    <property type="entry name" value="DAGK_acc"/>
    <property type="match status" value="1"/>
</dbReference>
<dbReference type="EMBL" id="JAVXUO010002136">
    <property type="protein sequence ID" value="KAK2975949.1"/>
    <property type="molecule type" value="Genomic_DNA"/>
</dbReference>
<dbReference type="GO" id="GO:0005524">
    <property type="term" value="F:ATP binding"/>
    <property type="evidence" value="ECO:0007669"/>
    <property type="project" value="UniProtKB-KW"/>
</dbReference>
<dbReference type="InterPro" id="IPR000756">
    <property type="entry name" value="Diacylglycerol_kin_accessory"/>
</dbReference>
<keyword evidence="2" id="KW-0547">Nucleotide-binding</keyword>
<evidence type="ECO:0000313" key="7">
    <source>
        <dbReference type="Proteomes" id="UP001187471"/>
    </source>
</evidence>
<proteinExistence type="predicted"/>
<evidence type="ECO:0000313" key="6">
    <source>
        <dbReference type="EMBL" id="KAK2975949.1"/>
    </source>
</evidence>
<feature type="domain" description="Diacylglycerol kinase accessory" evidence="5">
    <location>
        <begin position="46"/>
        <end position="126"/>
    </location>
</feature>
<reference evidence="6" key="1">
    <citation type="submission" date="2022-12" db="EMBL/GenBank/DDBJ databases">
        <title>Draft genome assemblies for two species of Escallonia (Escalloniales).</title>
        <authorList>
            <person name="Chanderbali A."/>
            <person name="Dervinis C."/>
            <person name="Anghel I."/>
            <person name="Soltis D."/>
            <person name="Soltis P."/>
            <person name="Zapata F."/>
        </authorList>
    </citation>
    <scope>NUCLEOTIDE SEQUENCE</scope>
    <source>
        <strain evidence="6">UCBG92.1500</strain>
        <tissue evidence="6">Leaf</tissue>
    </source>
</reference>
<dbReference type="PANTHER" id="PTHR11255:SF98">
    <property type="entry name" value="DIACYLGLYCEROL KINASE 5"/>
    <property type="match status" value="1"/>
</dbReference>
<dbReference type="Proteomes" id="UP001187471">
    <property type="component" value="Unassembled WGS sequence"/>
</dbReference>
<evidence type="ECO:0000256" key="2">
    <source>
        <dbReference type="ARBA" id="ARBA00022741"/>
    </source>
</evidence>
<dbReference type="AlphaFoldDB" id="A0AA88QRM8"/>
<organism evidence="6 7">
    <name type="scientific">Escallonia rubra</name>
    <dbReference type="NCBI Taxonomy" id="112253"/>
    <lineage>
        <taxon>Eukaryota</taxon>
        <taxon>Viridiplantae</taxon>
        <taxon>Streptophyta</taxon>
        <taxon>Embryophyta</taxon>
        <taxon>Tracheophyta</taxon>
        <taxon>Spermatophyta</taxon>
        <taxon>Magnoliopsida</taxon>
        <taxon>eudicotyledons</taxon>
        <taxon>Gunneridae</taxon>
        <taxon>Pentapetalae</taxon>
        <taxon>asterids</taxon>
        <taxon>campanulids</taxon>
        <taxon>Escalloniales</taxon>
        <taxon>Escalloniaceae</taxon>
        <taxon>Escallonia</taxon>
    </lineage>
</organism>
<evidence type="ECO:0000256" key="1">
    <source>
        <dbReference type="ARBA" id="ARBA00022679"/>
    </source>
</evidence>
<evidence type="ECO:0000256" key="4">
    <source>
        <dbReference type="ARBA" id="ARBA00022840"/>
    </source>
</evidence>
<accession>A0AA88QRM8</accession>
<keyword evidence="3" id="KW-0418">Kinase</keyword>
<evidence type="ECO:0000259" key="5">
    <source>
        <dbReference type="Pfam" id="PF00609"/>
    </source>
</evidence>
<keyword evidence="4" id="KW-0067">ATP-binding</keyword>
<dbReference type="GO" id="GO:0007200">
    <property type="term" value="P:phospholipase C-activating G protein-coupled receptor signaling pathway"/>
    <property type="evidence" value="ECO:0007669"/>
    <property type="project" value="InterPro"/>
</dbReference>
<name>A0AA88QRM8_9ASTE</name>
<gene>
    <name evidence="6" type="ORF">RJ640_013441</name>
</gene>
<protein>
    <recommendedName>
        <fullName evidence="5">Diacylglycerol kinase accessory domain-containing protein</fullName>
    </recommendedName>
</protein>
<keyword evidence="1" id="KW-0808">Transferase</keyword>
<sequence>MSGETCLSIPMCYQELLGSVLLRSGEDSWEEWMLKYHMHFTNSGNYTQRDFKTKQSTYAMIGCQQGLGASLFNPSSRSVAQLVKVRMMKRLGHWEDVHIPHSIRAILCLNLPSFSGGLNPWGIPNNKGLH</sequence>
<dbReference type="InterPro" id="IPR037607">
    <property type="entry name" value="DGK"/>
</dbReference>
<comment type="caution">
    <text evidence="6">The sequence shown here is derived from an EMBL/GenBank/DDBJ whole genome shotgun (WGS) entry which is preliminary data.</text>
</comment>
<dbReference type="GO" id="GO:0016020">
    <property type="term" value="C:membrane"/>
    <property type="evidence" value="ECO:0007669"/>
    <property type="project" value="TreeGrafter"/>
</dbReference>
<evidence type="ECO:0000256" key="3">
    <source>
        <dbReference type="ARBA" id="ARBA00022777"/>
    </source>
</evidence>